<evidence type="ECO:0000313" key="6">
    <source>
        <dbReference type="Proteomes" id="UP000199183"/>
    </source>
</evidence>
<dbReference type="AlphaFoldDB" id="A0A1H4TLV6"/>
<keyword evidence="2" id="KW-0012">Acyltransferase</keyword>
<feature type="domain" description="N-acetyltransferase" evidence="4">
    <location>
        <begin position="22"/>
        <end position="167"/>
    </location>
</feature>
<dbReference type="InterPro" id="IPR016181">
    <property type="entry name" value="Acyl_CoA_acyltransferase"/>
</dbReference>
<dbReference type="Gene3D" id="3.40.630.30">
    <property type="match status" value="1"/>
</dbReference>
<dbReference type="Pfam" id="PF00583">
    <property type="entry name" value="Acetyltransf_1"/>
    <property type="match status" value="1"/>
</dbReference>
<dbReference type="GO" id="GO:0016747">
    <property type="term" value="F:acyltransferase activity, transferring groups other than amino-acyl groups"/>
    <property type="evidence" value="ECO:0007669"/>
    <property type="project" value="InterPro"/>
</dbReference>
<dbReference type="OrthoDB" id="4119890at2"/>
<dbReference type="STRING" id="640635.SAMN04489806_3247"/>
<feature type="region of interest" description="Disordered" evidence="3">
    <location>
        <begin position="347"/>
        <end position="370"/>
    </location>
</feature>
<accession>A0A1H4TLV6</accession>
<dbReference type="PANTHER" id="PTHR43877:SF1">
    <property type="entry name" value="ACETYLTRANSFERASE"/>
    <property type="match status" value="1"/>
</dbReference>
<name>A0A1H4TLV6_9MICO</name>
<evidence type="ECO:0000256" key="1">
    <source>
        <dbReference type="ARBA" id="ARBA00022679"/>
    </source>
</evidence>
<reference evidence="5 6" key="1">
    <citation type="submission" date="2016-10" db="EMBL/GenBank/DDBJ databases">
        <authorList>
            <person name="de Groot N.N."/>
        </authorList>
    </citation>
    <scope>NUCLEOTIDE SEQUENCE [LARGE SCALE GENOMIC DNA]</scope>
    <source>
        <strain evidence="5 6">DSM 21799</strain>
    </source>
</reference>
<evidence type="ECO:0000256" key="3">
    <source>
        <dbReference type="SAM" id="MobiDB-lite"/>
    </source>
</evidence>
<evidence type="ECO:0000313" key="5">
    <source>
        <dbReference type="EMBL" id="SEC57228.1"/>
    </source>
</evidence>
<dbReference type="InterPro" id="IPR000182">
    <property type="entry name" value="GNAT_dom"/>
</dbReference>
<dbReference type="CDD" id="cd04301">
    <property type="entry name" value="NAT_SF"/>
    <property type="match status" value="1"/>
</dbReference>
<keyword evidence="1 5" id="KW-0808">Transferase</keyword>
<organism evidence="5 6">
    <name type="scientific">Paramicrobacterium humi</name>
    <dbReference type="NCBI Taxonomy" id="640635"/>
    <lineage>
        <taxon>Bacteria</taxon>
        <taxon>Bacillati</taxon>
        <taxon>Actinomycetota</taxon>
        <taxon>Actinomycetes</taxon>
        <taxon>Micrococcales</taxon>
        <taxon>Microbacteriaceae</taxon>
        <taxon>Paramicrobacterium</taxon>
    </lineage>
</organism>
<evidence type="ECO:0000256" key="2">
    <source>
        <dbReference type="ARBA" id="ARBA00023315"/>
    </source>
</evidence>
<dbReference type="EMBL" id="FNRY01000002">
    <property type="protein sequence ID" value="SEC57228.1"/>
    <property type="molecule type" value="Genomic_DNA"/>
</dbReference>
<dbReference type="SUPFAM" id="SSF55729">
    <property type="entry name" value="Acyl-CoA N-acyltransferases (Nat)"/>
    <property type="match status" value="2"/>
</dbReference>
<evidence type="ECO:0000259" key="4">
    <source>
        <dbReference type="PROSITE" id="PS51186"/>
    </source>
</evidence>
<dbReference type="InterPro" id="IPR050832">
    <property type="entry name" value="Bact_Acetyltransf"/>
</dbReference>
<dbReference type="Proteomes" id="UP000199183">
    <property type="component" value="Unassembled WGS sequence"/>
</dbReference>
<protein>
    <submittedName>
        <fullName evidence="5">Acetyltransferase (GNAT) domain-containing protein</fullName>
    </submittedName>
</protein>
<keyword evidence="6" id="KW-1185">Reference proteome</keyword>
<feature type="compositionally biased region" description="Low complexity" evidence="3">
    <location>
        <begin position="356"/>
        <end position="370"/>
    </location>
</feature>
<dbReference type="PANTHER" id="PTHR43877">
    <property type="entry name" value="AMINOALKYLPHOSPHONATE N-ACETYLTRANSFERASE-RELATED-RELATED"/>
    <property type="match status" value="1"/>
</dbReference>
<gene>
    <name evidence="5" type="ORF">SAMN04489806_3247</name>
</gene>
<sequence length="370" mass="40398">MLTRYSIDELVIPATLDGPGGDDFRAMVRLRNLIESQSAGTTELEPSAELLLQRWNNQQFDPQRMFLARVGREVIGRALYMWPAEADGAHIAELSVEVHPDWRSRGIGSALLQTIEGEARRDGRRVLECWAMHGPPAGSLTPPTGFGRVDESRPEVRFLLANEYTLEQVERISRLALPASGLEDMRADAAGHATGYRIVQWVGAVPDEWVADAAALHERMATDAPSAGIDVGEEQWSAERLRAYREQYERAGERLVSTAAVHEASGRLVGYSDLAVPLDTDRAATQEDTLVLVEHRGHRLGMLLKIANLLQLEELSPRTAAVATFNAEENRPMLSVNEAIGFTPIGTEGAWKKPLSAPSGSSDSGATSGS</sequence>
<proteinExistence type="predicted"/>
<dbReference type="PROSITE" id="PS51186">
    <property type="entry name" value="GNAT"/>
    <property type="match status" value="1"/>
</dbReference>